<feature type="transmembrane region" description="Helical" evidence="6">
    <location>
        <begin position="713"/>
        <end position="734"/>
    </location>
</feature>
<dbReference type="Proteomes" id="UP000824890">
    <property type="component" value="Unassembled WGS sequence"/>
</dbReference>
<evidence type="ECO:0000256" key="1">
    <source>
        <dbReference type="ARBA" id="ARBA00004141"/>
    </source>
</evidence>
<keyword evidence="8" id="KW-1185">Reference proteome</keyword>
<feature type="transmembrane region" description="Helical" evidence="6">
    <location>
        <begin position="993"/>
        <end position="1011"/>
    </location>
</feature>
<comment type="caution">
    <text evidence="7">The sequence shown here is derived from an EMBL/GenBank/DDBJ whole genome shotgun (WGS) entry which is preliminary data.</text>
</comment>
<organism evidence="7 8">
    <name type="scientific">Brassica napus</name>
    <name type="common">Rape</name>
    <dbReference type="NCBI Taxonomy" id="3708"/>
    <lineage>
        <taxon>Eukaryota</taxon>
        <taxon>Viridiplantae</taxon>
        <taxon>Streptophyta</taxon>
        <taxon>Embryophyta</taxon>
        <taxon>Tracheophyta</taxon>
        <taxon>Spermatophyta</taxon>
        <taxon>Magnoliopsida</taxon>
        <taxon>eudicotyledons</taxon>
        <taxon>Gunneridae</taxon>
        <taxon>Pentapetalae</taxon>
        <taxon>rosids</taxon>
        <taxon>malvids</taxon>
        <taxon>Brassicales</taxon>
        <taxon>Brassicaceae</taxon>
        <taxon>Brassiceae</taxon>
        <taxon>Brassica</taxon>
    </lineage>
</organism>
<feature type="transmembrane region" description="Helical" evidence="6">
    <location>
        <begin position="205"/>
        <end position="227"/>
    </location>
</feature>
<feature type="transmembrane region" description="Helical" evidence="6">
    <location>
        <begin position="633"/>
        <end position="652"/>
    </location>
</feature>
<evidence type="ECO:0000256" key="6">
    <source>
        <dbReference type="SAM" id="Phobius"/>
    </source>
</evidence>
<feature type="transmembrane region" description="Helical" evidence="6">
    <location>
        <begin position="672"/>
        <end position="693"/>
    </location>
</feature>
<proteinExistence type="inferred from homology"/>
<feature type="transmembrane region" description="Helical" evidence="6">
    <location>
        <begin position="424"/>
        <end position="445"/>
    </location>
</feature>
<dbReference type="InterPro" id="IPR036259">
    <property type="entry name" value="MFS_trans_sf"/>
</dbReference>
<feature type="transmembrane region" description="Helical" evidence="6">
    <location>
        <begin position="921"/>
        <end position="940"/>
    </location>
</feature>
<evidence type="ECO:0000313" key="7">
    <source>
        <dbReference type="EMBL" id="KAH0934647.1"/>
    </source>
</evidence>
<comment type="similarity">
    <text evidence="2">Belongs to the major facilitator superfamily. Proton-dependent oligopeptide transporter (POT/PTR) (TC 2.A.17) family.</text>
</comment>
<dbReference type="PANTHER" id="PTHR11654">
    <property type="entry name" value="OLIGOPEPTIDE TRANSPORTER-RELATED"/>
    <property type="match status" value="1"/>
</dbReference>
<evidence type="ECO:0000256" key="2">
    <source>
        <dbReference type="ARBA" id="ARBA00005982"/>
    </source>
</evidence>
<feature type="transmembrane region" description="Helical" evidence="6">
    <location>
        <begin position="457"/>
        <end position="475"/>
    </location>
</feature>
<feature type="transmembrane region" description="Helical" evidence="6">
    <location>
        <begin position="98"/>
        <end position="117"/>
    </location>
</feature>
<accession>A0ABQ8DZ43</accession>
<evidence type="ECO:0000256" key="5">
    <source>
        <dbReference type="ARBA" id="ARBA00023136"/>
    </source>
</evidence>
<feature type="transmembrane region" description="Helical" evidence="6">
    <location>
        <begin position="385"/>
        <end position="404"/>
    </location>
</feature>
<protein>
    <submittedName>
        <fullName evidence="7">Uncharacterized protein</fullName>
    </submittedName>
</protein>
<feature type="transmembrane region" description="Helical" evidence="6">
    <location>
        <begin position="881"/>
        <end position="901"/>
    </location>
</feature>
<feature type="transmembrane region" description="Helical" evidence="6">
    <location>
        <begin position="960"/>
        <end position="981"/>
    </location>
</feature>
<evidence type="ECO:0000256" key="3">
    <source>
        <dbReference type="ARBA" id="ARBA00022692"/>
    </source>
</evidence>
<feature type="transmembrane region" description="Helical" evidence="6">
    <location>
        <begin position="178"/>
        <end position="199"/>
    </location>
</feature>
<name>A0ABQ8DZ43_BRANA</name>
<keyword evidence="3 6" id="KW-0812">Transmembrane</keyword>
<gene>
    <name evidence="7" type="ORF">HID58_011764</name>
</gene>
<keyword evidence="4 6" id="KW-1133">Transmembrane helix</keyword>
<feature type="transmembrane region" description="Helical" evidence="6">
    <location>
        <begin position="837"/>
        <end position="861"/>
    </location>
</feature>
<dbReference type="SUPFAM" id="SSF103473">
    <property type="entry name" value="MFS general substrate transporter"/>
    <property type="match status" value="2"/>
</dbReference>
<dbReference type="InterPro" id="IPR000109">
    <property type="entry name" value="POT_fam"/>
</dbReference>
<evidence type="ECO:0000313" key="8">
    <source>
        <dbReference type="Proteomes" id="UP000824890"/>
    </source>
</evidence>
<feature type="transmembrane region" description="Helical" evidence="6">
    <location>
        <begin position="301"/>
        <end position="325"/>
    </location>
</feature>
<feature type="transmembrane region" description="Helical" evidence="6">
    <location>
        <begin position="345"/>
        <end position="365"/>
    </location>
</feature>
<dbReference type="Gene3D" id="1.20.1250.20">
    <property type="entry name" value="MFS general substrate transporter like domains"/>
    <property type="match status" value="2"/>
</dbReference>
<feature type="transmembrane region" description="Helical" evidence="6">
    <location>
        <begin position="740"/>
        <end position="762"/>
    </location>
</feature>
<dbReference type="EMBL" id="JAGKQM010000003">
    <property type="protein sequence ID" value="KAH0934647.1"/>
    <property type="molecule type" value="Genomic_DNA"/>
</dbReference>
<feature type="transmembrane region" description="Helical" evidence="6">
    <location>
        <begin position="137"/>
        <end position="158"/>
    </location>
</feature>
<keyword evidence="5 6" id="KW-0472">Membrane</keyword>
<reference evidence="7 8" key="1">
    <citation type="submission" date="2021-05" db="EMBL/GenBank/DDBJ databases">
        <title>Genome Assembly of Synthetic Allotetraploid Brassica napus Reveals Homoeologous Exchanges between Subgenomes.</title>
        <authorList>
            <person name="Davis J.T."/>
        </authorList>
    </citation>
    <scope>NUCLEOTIDE SEQUENCE [LARGE SCALE GENOMIC DNA]</scope>
    <source>
        <strain evidence="8">cv. Da-Ae</strain>
        <tissue evidence="7">Seedling</tissue>
    </source>
</reference>
<sequence>MIIVEMQNEMEEKFEDWRGKEAIPGKHGGIRAASIACVVEIMENMVFLACSTNFITYFTKSWHYSSAKASNMVTNFTGTSFLLTIIGGFVADSFLTRFTAFVIFCSIELLGLILLTIQAHSPKLQPHGDNTPSTLPSLVLFTGLYAVATGVGGVKASLPAHGGDQLDSRKQGIISGFFSWYFFSICFGGLLAVTIMVWTEENKGWSSSFDICTVILASALFIFTVGFPMYRFRRPTGSPLTRIVNVFVSAARNRNRFVTDAEITLNNSTDKSIHHNKFKFLNKAKLNNKISATEVEETRTFLALLPIFASTIVMNCCLAQLSTYSVQQGMLMNRKLSKSFELPPASLNTIALLFMLSSIAFYELFAKRIASSNNERSSSFNLKRIGTGLALTSVAMAIAAIVEAKRKHEAVHNNIKISVFWLEFQYVLLSFSDVLTLGGMLEFFYRESPASMKSISTALGWFSTALGFFLSTLLVDVTKSVTGWLDGEDVNGSRLELFYAWFGPCTRRAGSSLEVTTLNKDAVSCRSVGFDDAVNARIVEMQNEMEEKFEDWRGKEATPGKHGGIKAASIACVVEMMENMVFLACSTNFITYFTKSWHYSPAKASNMVTNFTGTSFLLTIFGGFVADSFLTRFTAFVIFCSIELLGLTLLTIQAHIPKLQPQGDNTPSTLQSVVLFTGLYAVATGVGGVKASLPAHGGDQLDSRNQKLISGFFSWYFFSLCFGGFLAVTIMVWIEENKGWSSSFDICTVILASALFIFTVGFPMYRFKRPTGSPLTRIVNVFVSAARNRNRFVADAEMTQNHNSTDKSIHHNKFKFLNKAKLNNNISATEVEETRTFLALLPIFASTIVMNCCLAQLSTYSVQQGMLMNKKLTQSFEVPPASLNAIALLLLLFSIAFYELFGKRISSSNNERSTSFNLKRIGAGLALTSVSMAIAAIVEAKRKHELVHNNIKISLFWLEFQYVLLCFSDMLTLGGMLEFFYRESPASMKSISTALGWFSTALGFFLSTVLVDITKAVTGWLDGKDVNGSRLELFYAVLYIKQNKKTKYVLVVVRKMVGMSL</sequence>
<feature type="transmembrane region" description="Helical" evidence="6">
    <location>
        <begin position="607"/>
        <end position="626"/>
    </location>
</feature>
<evidence type="ECO:0000256" key="4">
    <source>
        <dbReference type="ARBA" id="ARBA00022989"/>
    </source>
</evidence>
<feature type="transmembrane region" description="Helical" evidence="6">
    <location>
        <begin position="72"/>
        <end position="91"/>
    </location>
</feature>
<dbReference type="Pfam" id="PF00854">
    <property type="entry name" value="PTR2"/>
    <property type="match status" value="2"/>
</dbReference>
<comment type="subcellular location">
    <subcellularLocation>
        <location evidence="1">Membrane</location>
        <topology evidence="1">Multi-pass membrane protein</topology>
    </subcellularLocation>
</comment>